<dbReference type="Proteomes" id="UP001642483">
    <property type="component" value="Unassembled WGS sequence"/>
</dbReference>
<reference evidence="6 7" key="1">
    <citation type="submission" date="2024-02" db="EMBL/GenBank/DDBJ databases">
        <authorList>
            <person name="Daric V."/>
            <person name="Darras S."/>
        </authorList>
    </citation>
    <scope>NUCLEOTIDE SEQUENCE [LARGE SCALE GENOMIC DNA]</scope>
</reference>
<dbReference type="PANTHER" id="PTHR11785">
    <property type="entry name" value="AMINO ACID TRANSPORTER"/>
    <property type="match status" value="1"/>
</dbReference>
<sequence>MRFWTAVGLSNWQATNLIFVMAQPSKKCLLQQDVHLKRDVTLLGGVSVIVGSMIGSGIFISPVGVLKNVGSVGASLVVWMVCGLVAVCGSLTYAELGTMIPKSGAEYPYLKEAFGPIPAFLFAWTSSLVIKPSAVAIIGLVFGEYLIHPFFPDCKPVPLLVIKLASACCITLVCFLNCYSLKIAARAQIVFTTAKLLALFVVIACGIFALTQGLTDNLESGFSGDVHWSTVGTAFYQGLWAYDGWNQLNYVTEELKNPSVNLPRAIMIGIPLVTIVYLLTNIAYLAGLSVTEMMISRAVAVTFGNKFLGAFAWFIPLGVAISTFGGANGYSITGPRIIFSAARHGHMPEILATVSYKRYTPVAAILFQTFIALLVLIPNDFDTLVNYFSFSMWIFHGGSALALLVLRRTQPDRHRPYKVPIFIPILVVLIALYLIIFPIASQPAWEYMYATLFILSGLLFYIPFVHLNLRFTFMKPFTTFVQQLFLVAPLSQYYDIKDT</sequence>
<keyword evidence="3 5" id="KW-1133">Transmembrane helix</keyword>
<accession>A0ABP0GS29</accession>
<feature type="transmembrane region" description="Helical" evidence="5">
    <location>
        <begin position="196"/>
        <end position="214"/>
    </location>
</feature>
<feature type="transmembrane region" description="Helical" evidence="5">
    <location>
        <begin position="117"/>
        <end position="142"/>
    </location>
</feature>
<dbReference type="Gene3D" id="1.20.1740.10">
    <property type="entry name" value="Amino acid/polyamine transporter I"/>
    <property type="match status" value="1"/>
</dbReference>
<feature type="transmembrane region" description="Helical" evidence="5">
    <location>
        <begin position="40"/>
        <end position="60"/>
    </location>
</feature>
<evidence type="ECO:0000313" key="7">
    <source>
        <dbReference type="Proteomes" id="UP001642483"/>
    </source>
</evidence>
<keyword evidence="7" id="KW-1185">Reference proteome</keyword>
<feature type="transmembrane region" description="Helical" evidence="5">
    <location>
        <begin position="384"/>
        <end position="407"/>
    </location>
</feature>
<gene>
    <name evidence="6" type="ORF">CVLEPA_LOCUS27415</name>
</gene>
<feature type="transmembrane region" description="Helical" evidence="5">
    <location>
        <begin position="307"/>
        <end position="327"/>
    </location>
</feature>
<evidence type="ECO:0000256" key="4">
    <source>
        <dbReference type="ARBA" id="ARBA00023136"/>
    </source>
</evidence>
<evidence type="ECO:0000256" key="1">
    <source>
        <dbReference type="ARBA" id="ARBA00004141"/>
    </source>
</evidence>
<dbReference type="EMBL" id="CAWYQH010000141">
    <property type="protein sequence ID" value="CAK8694153.1"/>
    <property type="molecule type" value="Genomic_DNA"/>
</dbReference>
<evidence type="ECO:0000256" key="5">
    <source>
        <dbReference type="SAM" id="Phobius"/>
    </source>
</evidence>
<organism evidence="6 7">
    <name type="scientific">Clavelina lepadiformis</name>
    <name type="common">Light-bulb sea squirt</name>
    <name type="synonym">Ascidia lepadiformis</name>
    <dbReference type="NCBI Taxonomy" id="159417"/>
    <lineage>
        <taxon>Eukaryota</taxon>
        <taxon>Metazoa</taxon>
        <taxon>Chordata</taxon>
        <taxon>Tunicata</taxon>
        <taxon>Ascidiacea</taxon>
        <taxon>Aplousobranchia</taxon>
        <taxon>Clavelinidae</taxon>
        <taxon>Clavelina</taxon>
    </lineage>
</organism>
<protein>
    <recommendedName>
        <fullName evidence="8">B(0,+)-type amino acid transporter 1</fullName>
    </recommendedName>
</protein>
<proteinExistence type="predicted"/>
<evidence type="ECO:0000313" key="6">
    <source>
        <dbReference type="EMBL" id="CAK8694153.1"/>
    </source>
</evidence>
<evidence type="ECO:0000256" key="2">
    <source>
        <dbReference type="ARBA" id="ARBA00022692"/>
    </source>
</evidence>
<feature type="transmembrane region" description="Helical" evidence="5">
    <location>
        <begin position="265"/>
        <end position="287"/>
    </location>
</feature>
<keyword evidence="4 5" id="KW-0472">Membrane</keyword>
<feature type="transmembrane region" description="Helical" evidence="5">
    <location>
        <begin position="162"/>
        <end position="184"/>
    </location>
</feature>
<dbReference type="PANTHER" id="PTHR11785:SF512">
    <property type="entry name" value="SOBREMESA, ISOFORM B"/>
    <property type="match status" value="1"/>
</dbReference>
<feature type="transmembrane region" description="Helical" evidence="5">
    <location>
        <begin position="419"/>
        <end position="441"/>
    </location>
</feature>
<comment type="subcellular location">
    <subcellularLocation>
        <location evidence="1">Membrane</location>
        <topology evidence="1">Multi-pass membrane protein</topology>
    </subcellularLocation>
</comment>
<feature type="transmembrane region" description="Helical" evidence="5">
    <location>
        <begin position="72"/>
        <end position="96"/>
    </location>
</feature>
<evidence type="ECO:0000256" key="3">
    <source>
        <dbReference type="ARBA" id="ARBA00022989"/>
    </source>
</evidence>
<name>A0ABP0GS29_CLALP</name>
<keyword evidence="2 5" id="KW-0812">Transmembrane</keyword>
<evidence type="ECO:0008006" key="8">
    <source>
        <dbReference type="Google" id="ProtNLM"/>
    </source>
</evidence>
<dbReference type="InterPro" id="IPR002293">
    <property type="entry name" value="AA/rel_permease1"/>
</dbReference>
<feature type="transmembrane region" description="Helical" evidence="5">
    <location>
        <begin position="447"/>
        <end position="467"/>
    </location>
</feature>
<dbReference type="Pfam" id="PF13520">
    <property type="entry name" value="AA_permease_2"/>
    <property type="match status" value="1"/>
</dbReference>
<dbReference type="PIRSF" id="PIRSF006060">
    <property type="entry name" value="AA_transporter"/>
    <property type="match status" value="1"/>
</dbReference>
<dbReference type="InterPro" id="IPR050598">
    <property type="entry name" value="AminoAcid_Transporter"/>
</dbReference>
<comment type="caution">
    <text evidence="6">The sequence shown here is derived from an EMBL/GenBank/DDBJ whole genome shotgun (WGS) entry which is preliminary data.</text>
</comment>